<dbReference type="OrthoDB" id="6708558at2"/>
<dbReference type="AlphaFoldDB" id="A0A158F9I2"/>
<dbReference type="RefSeq" id="WP_060817462.1">
    <property type="nucleotide sequence ID" value="NZ_FCOC02000002.1"/>
</dbReference>
<name>A0A158F9I2_CABSO</name>
<reference evidence="1 2" key="1">
    <citation type="submission" date="2016-01" db="EMBL/GenBank/DDBJ databases">
        <authorList>
            <person name="Oliw E.H."/>
        </authorList>
    </citation>
    <scope>NUCLEOTIDE SEQUENCE [LARGE SCALE GENOMIC DNA]</scope>
    <source>
        <strain evidence="1">LMG 22029</strain>
    </source>
</reference>
<gene>
    <name evidence="1" type="ORF">AWB64_00969</name>
</gene>
<proteinExistence type="predicted"/>
<dbReference type="Proteomes" id="UP000054893">
    <property type="component" value="Unassembled WGS sequence"/>
</dbReference>
<sequence length="137" mass="15883">MPQMIDHIDAIARRKQRDALFVTFFDDPSGERSPHHCKSHPARAAIVEWLGAQGYAWQPCGEVADERMMVSYRGSIYIDVPYDSSNPSYRALEAFLEYPDGSLRMPHMRFLVIGLDDAQKNAHHDEPGFWERWAERF</sequence>
<accession>A0A158F9I2</accession>
<evidence type="ECO:0000313" key="1">
    <source>
        <dbReference type="EMBL" id="SAL16355.1"/>
    </source>
</evidence>
<dbReference type="EMBL" id="FCOC02000002">
    <property type="protein sequence ID" value="SAL16355.1"/>
    <property type="molecule type" value="Genomic_DNA"/>
</dbReference>
<organism evidence="1 2">
    <name type="scientific">Caballeronia sordidicola</name>
    <name type="common">Burkholderia sordidicola</name>
    <dbReference type="NCBI Taxonomy" id="196367"/>
    <lineage>
        <taxon>Bacteria</taxon>
        <taxon>Pseudomonadati</taxon>
        <taxon>Pseudomonadota</taxon>
        <taxon>Betaproteobacteria</taxon>
        <taxon>Burkholderiales</taxon>
        <taxon>Burkholderiaceae</taxon>
        <taxon>Caballeronia</taxon>
    </lineage>
</organism>
<protein>
    <submittedName>
        <fullName evidence="1">Uncharacterized protein</fullName>
    </submittedName>
</protein>
<evidence type="ECO:0000313" key="2">
    <source>
        <dbReference type="Proteomes" id="UP000054893"/>
    </source>
</evidence>